<dbReference type="RefSeq" id="XP_060433151.1">
    <property type="nucleotide sequence ID" value="XM_060579030.1"/>
</dbReference>
<dbReference type="AlphaFoldDB" id="A0AAJ0EZ91"/>
<dbReference type="EMBL" id="JAHMHR010000008">
    <property type="protein sequence ID" value="KAK1689456.1"/>
    <property type="molecule type" value="Genomic_DNA"/>
</dbReference>
<accession>A0AAJ0EZ91</accession>
<dbReference type="GeneID" id="85463556"/>
<protein>
    <submittedName>
        <fullName evidence="2">Uncharacterized protein</fullName>
    </submittedName>
</protein>
<reference evidence="2" key="1">
    <citation type="submission" date="2021-06" db="EMBL/GenBank/DDBJ databases">
        <title>Comparative genomics, transcriptomics and evolutionary studies reveal genomic signatures of adaptation to plant cell wall in hemibiotrophic fungi.</title>
        <authorList>
            <consortium name="DOE Joint Genome Institute"/>
            <person name="Baroncelli R."/>
            <person name="Diaz J.F."/>
            <person name="Benocci T."/>
            <person name="Peng M."/>
            <person name="Battaglia E."/>
            <person name="Haridas S."/>
            <person name="Andreopoulos W."/>
            <person name="Labutti K."/>
            <person name="Pangilinan J."/>
            <person name="Floch G.L."/>
            <person name="Makela M.R."/>
            <person name="Henrissat B."/>
            <person name="Grigoriev I.V."/>
            <person name="Crouch J.A."/>
            <person name="De Vries R.P."/>
            <person name="Sukno S.A."/>
            <person name="Thon M.R."/>
        </authorList>
    </citation>
    <scope>NUCLEOTIDE SEQUENCE</scope>
    <source>
        <strain evidence="2">CBS 193.32</strain>
    </source>
</reference>
<name>A0AAJ0EZ91_9PEZI</name>
<sequence length="254" mass="28924">MHHDKECHELSGSSLRMLALCVTIGAMDWENQKRALTTLDRLMAWGANQVGMRDTDPDPFNLFVYLMKKLVVSNLRENEPLPTPLGSIGRFTRLLAPDISPEWAFAIRDDFDDCDDWSGRPKVEKMLRQHGLIDEDNYVEEEDSDYVESTEGDEDKNGEKIAGEGLERGTDDDEVEDTDEHKEEYVYEYEVQELEDSELKALSGSELGDEDDDQDEKIFDEYMAEGRVLRSMDVDLSVDEIAARGAPLNGMSRN</sequence>
<organism evidence="2 3">
    <name type="scientific">Colletotrichum godetiae</name>
    <dbReference type="NCBI Taxonomy" id="1209918"/>
    <lineage>
        <taxon>Eukaryota</taxon>
        <taxon>Fungi</taxon>
        <taxon>Dikarya</taxon>
        <taxon>Ascomycota</taxon>
        <taxon>Pezizomycotina</taxon>
        <taxon>Sordariomycetes</taxon>
        <taxon>Hypocreomycetidae</taxon>
        <taxon>Glomerellales</taxon>
        <taxon>Glomerellaceae</taxon>
        <taxon>Colletotrichum</taxon>
        <taxon>Colletotrichum acutatum species complex</taxon>
    </lineage>
</organism>
<evidence type="ECO:0000256" key="1">
    <source>
        <dbReference type="SAM" id="MobiDB-lite"/>
    </source>
</evidence>
<feature type="compositionally biased region" description="Acidic residues" evidence="1">
    <location>
        <begin position="140"/>
        <end position="154"/>
    </location>
</feature>
<feature type="region of interest" description="Disordered" evidence="1">
    <location>
        <begin position="193"/>
        <end position="215"/>
    </location>
</feature>
<dbReference type="Proteomes" id="UP001224890">
    <property type="component" value="Unassembled WGS sequence"/>
</dbReference>
<feature type="region of interest" description="Disordered" evidence="1">
    <location>
        <begin position="140"/>
        <end position="181"/>
    </location>
</feature>
<proteinExistence type="predicted"/>
<feature type="compositionally biased region" description="Basic and acidic residues" evidence="1">
    <location>
        <begin position="155"/>
        <end position="169"/>
    </location>
</feature>
<evidence type="ECO:0000313" key="2">
    <source>
        <dbReference type="EMBL" id="KAK1689456.1"/>
    </source>
</evidence>
<comment type="caution">
    <text evidence="2">The sequence shown here is derived from an EMBL/GenBank/DDBJ whole genome shotgun (WGS) entry which is preliminary data.</text>
</comment>
<keyword evidence="3" id="KW-1185">Reference proteome</keyword>
<evidence type="ECO:0000313" key="3">
    <source>
        <dbReference type="Proteomes" id="UP001224890"/>
    </source>
</evidence>
<gene>
    <name evidence="2" type="ORF">BDP55DRAFT_725624</name>
</gene>